<organism evidence="1 2">
    <name type="scientific">Bacteroides gallinaceum</name>
    <dbReference type="NCBI Taxonomy" id="1462571"/>
    <lineage>
        <taxon>Bacteria</taxon>
        <taxon>Pseudomonadati</taxon>
        <taxon>Bacteroidota</taxon>
        <taxon>Bacteroidia</taxon>
        <taxon>Bacteroidales</taxon>
        <taxon>Bacteroidaceae</taxon>
        <taxon>Bacteroides</taxon>
    </lineage>
</organism>
<sequence length="166" mass="19718">MRKYILSLIILGCFCSCSHRSSFNEKICSMYIGKELVYFPDSDLVNRQLANQSRYKLLHTMDITCTSCIYEILDNESFIHALTDRHISFEIVGYSSYKDSIFNTVLLQYPFYFDFYRKFRTRNKILDDNVVRTFLLDGKKVLFAGDMKDNMFKEQIIQYVKTENIH</sequence>
<proteinExistence type="predicted"/>
<dbReference type="Proteomes" id="UP001167871">
    <property type="component" value="Unassembled WGS sequence"/>
</dbReference>
<evidence type="ECO:0000313" key="2">
    <source>
        <dbReference type="Proteomes" id="UP001167871"/>
    </source>
</evidence>
<dbReference type="RefSeq" id="WP_140400050.1">
    <property type="nucleotide sequence ID" value="NZ_JACJJF010000016.1"/>
</dbReference>
<evidence type="ECO:0008006" key="3">
    <source>
        <dbReference type="Google" id="ProtNLM"/>
    </source>
</evidence>
<name>A0ABT7X513_9BACE</name>
<reference evidence="1" key="1">
    <citation type="submission" date="2023-06" db="EMBL/GenBank/DDBJ databases">
        <authorList>
            <person name="Zeman M."/>
            <person name="Kubasova T."/>
            <person name="Jahodarova E."/>
            <person name="Nykrynova M."/>
            <person name="Rychlik I."/>
        </authorList>
    </citation>
    <scope>NUCLEOTIDE SEQUENCE</scope>
    <source>
        <strain evidence="1">84_SSukc20</strain>
    </source>
</reference>
<reference evidence="1" key="2">
    <citation type="submission" date="2024-05" db="EMBL/GenBank/DDBJ databases">
        <title>Identification and characterization of horizontal gene transfer across gut microbiota members of farm animals based on homology search.</title>
        <authorList>
            <person name="Schwarzerova J."/>
            <person name="Nykrynova M."/>
            <person name="Jureckova K."/>
            <person name="Cejkova D."/>
            <person name="Rychlik I."/>
        </authorList>
    </citation>
    <scope>NUCLEOTIDE SEQUENCE</scope>
    <source>
        <strain evidence="1">84_SSukc20</strain>
    </source>
</reference>
<gene>
    <name evidence="1" type="ORF">QVO10_07245</name>
</gene>
<comment type="caution">
    <text evidence="1">The sequence shown here is derived from an EMBL/GenBank/DDBJ whole genome shotgun (WGS) entry which is preliminary data.</text>
</comment>
<protein>
    <recommendedName>
        <fullName evidence="3">Lipoprotein</fullName>
    </recommendedName>
</protein>
<accession>A0ABT7X513</accession>
<dbReference type="EMBL" id="JAUEII010000012">
    <property type="protein sequence ID" value="MDN0049180.1"/>
    <property type="molecule type" value="Genomic_DNA"/>
</dbReference>
<keyword evidence="2" id="KW-1185">Reference proteome</keyword>
<evidence type="ECO:0000313" key="1">
    <source>
        <dbReference type="EMBL" id="MDN0049180.1"/>
    </source>
</evidence>